<evidence type="ECO:0000313" key="7">
    <source>
        <dbReference type="EMBL" id="SEE96768.1"/>
    </source>
</evidence>
<dbReference type="InterPro" id="IPR000873">
    <property type="entry name" value="AMP-dep_synth/lig_dom"/>
</dbReference>
<evidence type="ECO:0000256" key="3">
    <source>
        <dbReference type="ARBA" id="ARBA00022741"/>
    </source>
</evidence>
<evidence type="ECO:0000256" key="2">
    <source>
        <dbReference type="ARBA" id="ARBA00022598"/>
    </source>
</evidence>
<proteinExistence type="inferred from homology"/>
<dbReference type="Pfam" id="PF00501">
    <property type="entry name" value="AMP-binding"/>
    <property type="match status" value="1"/>
</dbReference>
<evidence type="ECO:0000256" key="4">
    <source>
        <dbReference type="ARBA" id="ARBA00022840"/>
    </source>
</evidence>
<keyword evidence="2" id="KW-0436">Ligase</keyword>
<evidence type="ECO:0000256" key="1">
    <source>
        <dbReference type="ARBA" id="ARBA00006432"/>
    </source>
</evidence>
<dbReference type="PATRIC" id="fig|882211.3.peg.4322"/>
<dbReference type="FunFam" id="3.30.300.30:FF:000005">
    <property type="entry name" value="Acyl-coenzyme A synthetase ACSM5, mitochondrial"/>
    <property type="match status" value="1"/>
</dbReference>
<dbReference type="PANTHER" id="PTHR43605:SF10">
    <property type="entry name" value="ACYL-COA SYNTHETASE MEDIUM CHAIN FAMILY MEMBER 3"/>
    <property type="match status" value="1"/>
</dbReference>
<keyword evidence="8" id="KW-1185">Reference proteome</keyword>
<dbReference type="RefSeq" id="WP_048362035.1">
    <property type="nucleotide sequence ID" value="NZ_FNUD01000002.1"/>
</dbReference>
<dbReference type="Gene3D" id="3.30.300.30">
    <property type="match status" value="1"/>
</dbReference>
<name>A0A0J6J2Q4_PSEDM</name>
<gene>
    <name evidence="7" type="ORF">SAMN04489800_3179</name>
</gene>
<feature type="domain" description="AMP-binding enzyme C-terminal" evidence="6">
    <location>
        <begin position="448"/>
        <end position="525"/>
    </location>
</feature>
<dbReference type="GO" id="GO:0005524">
    <property type="term" value="F:ATP binding"/>
    <property type="evidence" value="ECO:0007669"/>
    <property type="project" value="UniProtKB-KW"/>
</dbReference>
<accession>A0A0J6J2Q4</accession>
<feature type="domain" description="AMP-dependent synthetase/ligase" evidence="5">
    <location>
        <begin position="29"/>
        <end position="397"/>
    </location>
</feature>
<dbReference type="OrthoDB" id="9803968at2"/>
<dbReference type="AlphaFoldDB" id="A0A0J6J2Q4"/>
<comment type="similarity">
    <text evidence="1">Belongs to the ATP-dependent AMP-binding enzyme family.</text>
</comment>
<keyword evidence="3" id="KW-0547">Nucleotide-binding</keyword>
<dbReference type="GO" id="GO:0006633">
    <property type="term" value="P:fatty acid biosynthetic process"/>
    <property type="evidence" value="ECO:0007669"/>
    <property type="project" value="TreeGrafter"/>
</dbReference>
<dbReference type="GO" id="GO:0016405">
    <property type="term" value="F:CoA-ligase activity"/>
    <property type="evidence" value="ECO:0007669"/>
    <property type="project" value="UniProtKB-ARBA"/>
</dbReference>
<dbReference type="GO" id="GO:0015645">
    <property type="term" value="F:fatty acid ligase activity"/>
    <property type="evidence" value="ECO:0007669"/>
    <property type="project" value="TreeGrafter"/>
</dbReference>
<organism evidence="7 8">
    <name type="scientific">Pseudomonas deceptionensis</name>
    <dbReference type="NCBI Taxonomy" id="882211"/>
    <lineage>
        <taxon>Bacteria</taxon>
        <taxon>Pseudomonadati</taxon>
        <taxon>Pseudomonadota</taxon>
        <taxon>Gammaproteobacteria</taxon>
        <taxon>Pseudomonadales</taxon>
        <taxon>Pseudomonadaceae</taxon>
        <taxon>Pseudomonas</taxon>
    </lineage>
</organism>
<dbReference type="PROSITE" id="PS00455">
    <property type="entry name" value="AMP_BINDING"/>
    <property type="match status" value="1"/>
</dbReference>
<dbReference type="InterPro" id="IPR020845">
    <property type="entry name" value="AMP-binding_CS"/>
</dbReference>
<reference evidence="7" key="1">
    <citation type="submission" date="2016-10" db="EMBL/GenBank/DDBJ databases">
        <authorList>
            <person name="Varghese N."/>
            <person name="Submissions S."/>
        </authorList>
    </citation>
    <scope>NUCLEOTIDE SEQUENCE [LARGE SCALE GENOMIC DNA]</scope>
    <source>
        <strain evidence="7">LMG 25555</strain>
    </source>
</reference>
<dbReference type="Pfam" id="PF13193">
    <property type="entry name" value="AMP-binding_C"/>
    <property type="match status" value="1"/>
</dbReference>
<dbReference type="InterPro" id="IPR042099">
    <property type="entry name" value="ANL_N_sf"/>
</dbReference>
<protein>
    <submittedName>
        <fullName evidence="7">Acetyl-CoA synthetase</fullName>
    </submittedName>
</protein>
<dbReference type="Proteomes" id="UP000183613">
    <property type="component" value="Unassembled WGS sequence"/>
</dbReference>
<dbReference type="PANTHER" id="PTHR43605">
    <property type="entry name" value="ACYL-COENZYME A SYNTHETASE"/>
    <property type="match status" value="1"/>
</dbReference>
<dbReference type="InterPro" id="IPR025110">
    <property type="entry name" value="AMP-bd_C"/>
</dbReference>
<comment type="caution">
    <text evidence="7">The sequence shown here is derived from an EMBL/GenBank/DDBJ whole genome shotgun (WGS) entry which is preliminary data.</text>
</comment>
<dbReference type="InterPro" id="IPR051087">
    <property type="entry name" value="Mitochondrial_ACSM"/>
</dbReference>
<keyword evidence="4" id="KW-0067">ATP-binding</keyword>
<evidence type="ECO:0000259" key="6">
    <source>
        <dbReference type="Pfam" id="PF13193"/>
    </source>
</evidence>
<dbReference type="Gene3D" id="3.40.50.12780">
    <property type="entry name" value="N-terminal domain of ligase-like"/>
    <property type="match status" value="1"/>
</dbReference>
<dbReference type="InterPro" id="IPR045851">
    <property type="entry name" value="AMP-bd_C_sf"/>
</dbReference>
<sequence>MNTSPTAADHPHSGTPDRFNIAQVCCDRWAAEPERIAIIQKNADGSVQQHSFLTLQQHANRLANSLREHGVQAGDRVGIMLPQGLEAGTAHIALYKLGAIAVPLFKLFGTDAIEHRASNCAMRGLITDASGLQKIEGIRSNLPELQLCYVIDAPAQRADVLDYHEQLKRHSDRFETLDTAAQDPALIIYTSGTTGHPKGALHAHRVLLGHLAGVRSSHDGFPLPGDRMWTPADWAWIGGLLDVLLPAWYHGVPVVAYRADKFVAEDVFGLIEELDIRNVFFPPTALKLLRPVENPQQRWQLSLRSVASGGESLGDELLAWGDQALGVRINEFYGQTECNLVVSSCASQGVYRAHAIGRAVDGYNVAIIDDYGVVVPTGDSGHIAVATPNGSQMLRYWENTQATEEKYINGWLVTGDKGSMDEDGYIFFLGRNDDVITSAGYRIGPTPIEDCLIKHPAVKLAAAIGKKDPIRTEVVKAFVVLNEGYAASDTTIKQLQAHVRAQLAAHEYPREIEFLDELPMTTTGKIIRKALREREEQRTAMELDA</sequence>
<evidence type="ECO:0000259" key="5">
    <source>
        <dbReference type="Pfam" id="PF00501"/>
    </source>
</evidence>
<evidence type="ECO:0000313" key="8">
    <source>
        <dbReference type="Proteomes" id="UP000183613"/>
    </source>
</evidence>
<dbReference type="GO" id="GO:0004321">
    <property type="term" value="F:fatty-acyl-CoA synthase activity"/>
    <property type="evidence" value="ECO:0007669"/>
    <property type="project" value="TreeGrafter"/>
</dbReference>
<dbReference type="GO" id="GO:0006637">
    <property type="term" value="P:acyl-CoA metabolic process"/>
    <property type="evidence" value="ECO:0007669"/>
    <property type="project" value="TreeGrafter"/>
</dbReference>
<dbReference type="SUPFAM" id="SSF56801">
    <property type="entry name" value="Acetyl-CoA synthetase-like"/>
    <property type="match status" value="1"/>
</dbReference>
<dbReference type="EMBL" id="FNUD01000002">
    <property type="protein sequence ID" value="SEE96768.1"/>
    <property type="molecule type" value="Genomic_DNA"/>
</dbReference>